<evidence type="ECO:0000256" key="1">
    <source>
        <dbReference type="SAM" id="MobiDB-lite"/>
    </source>
</evidence>
<evidence type="ECO:0000256" key="2">
    <source>
        <dbReference type="SAM" id="Phobius"/>
    </source>
</evidence>
<feature type="transmembrane region" description="Helical" evidence="2">
    <location>
        <begin position="176"/>
        <end position="203"/>
    </location>
</feature>
<organism evidence="4 5">
    <name type="scientific">Streptomyces swartbergensis</name>
    <dbReference type="NCBI Taxonomy" id="487165"/>
    <lineage>
        <taxon>Bacteria</taxon>
        <taxon>Bacillati</taxon>
        <taxon>Actinomycetota</taxon>
        <taxon>Actinomycetes</taxon>
        <taxon>Kitasatosporales</taxon>
        <taxon>Streptomycetaceae</taxon>
        <taxon>Streptomyces</taxon>
    </lineage>
</organism>
<feature type="region of interest" description="Disordered" evidence="1">
    <location>
        <begin position="1"/>
        <end position="54"/>
    </location>
</feature>
<keyword evidence="5" id="KW-1185">Reference proteome</keyword>
<dbReference type="EMBL" id="NGFN01000241">
    <property type="protein sequence ID" value="OUC97755.1"/>
    <property type="molecule type" value="Genomic_DNA"/>
</dbReference>
<dbReference type="Pfam" id="PF02698">
    <property type="entry name" value="DUF218"/>
    <property type="match status" value="1"/>
</dbReference>
<comment type="caution">
    <text evidence="4">The sequence shown here is derived from an EMBL/GenBank/DDBJ whole genome shotgun (WGS) entry which is preliminary data.</text>
</comment>
<dbReference type="CDD" id="cd06259">
    <property type="entry name" value="YdcF-like"/>
    <property type="match status" value="1"/>
</dbReference>
<dbReference type="InterPro" id="IPR051599">
    <property type="entry name" value="Cell_Envelope_Assoc"/>
</dbReference>
<dbReference type="GO" id="GO:0043164">
    <property type="term" value="P:Gram-negative-bacterium-type cell wall biogenesis"/>
    <property type="evidence" value="ECO:0007669"/>
    <property type="project" value="TreeGrafter"/>
</dbReference>
<feature type="transmembrane region" description="Helical" evidence="2">
    <location>
        <begin position="368"/>
        <end position="386"/>
    </location>
</feature>
<dbReference type="GO" id="GO:0000270">
    <property type="term" value="P:peptidoglycan metabolic process"/>
    <property type="evidence" value="ECO:0007669"/>
    <property type="project" value="TreeGrafter"/>
</dbReference>
<name>A0A243RRV1_9ACTN</name>
<gene>
    <name evidence="4" type="ORF">CA983_30085</name>
</gene>
<feature type="domain" description="DUF218" evidence="3">
    <location>
        <begin position="216"/>
        <end position="351"/>
    </location>
</feature>
<dbReference type="PANTHER" id="PTHR30336">
    <property type="entry name" value="INNER MEMBRANE PROTEIN, PROBABLE PERMEASE"/>
    <property type="match status" value="1"/>
</dbReference>
<feature type="transmembrane region" description="Helical" evidence="2">
    <location>
        <begin position="146"/>
        <end position="164"/>
    </location>
</feature>
<evidence type="ECO:0000259" key="3">
    <source>
        <dbReference type="Pfam" id="PF02698"/>
    </source>
</evidence>
<accession>A0A243RRV1</accession>
<keyword evidence="2" id="KW-0812">Transmembrane</keyword>
<dbReference type="AlphaFoldDB" id="A0A243RRV1"/>
<feature type="compositionally biased region" description="Pro residues" evidence="1">
    <location>
        <begin position="1"/>
        <end position="11"/>
    </location>
</feature>
<keyword evidence="2" id="KW-1133">Transmembrane helix</keyword>
<dbReference type="Proteomes" id="UP000195105">
    <property type="component" value="Unassembled WGS sequence"/>
</dbReference>
<reference evidence="4 5" key="1">
    <citation type="submission" date="2017-05" db="EMBL/GenBank/DDBJ databases">
        <title>Biotechnological potential of actinobacteria isolated from South African environments.</title>
        <authorList>
            <person name="Le Roes-Hill M."/>
            <person name="Prins A."/>
            <person name="Durrell K.A."/>
        </authorList>
    </citation>
    <scope>NUCLEOTIDE SEQUENCE [LARGE SCALE GENOMIC DNA]</scope>
    <source>
        <strain evidence="4 5">HMC13</strain>
    </source>
</reference>
<feature type="transmembrane region" description="Helical" evidence="2">
    <location>
        <begin position="112"/>
        <end position="139"/>
    </location>
</feature>
<sequence length="388" mass="40026">MPVPPNAPPPAAFGAPQRVWEDGRQPSVPGPGTRGRREAGGYGQRPGGRESGAVRHMPEYPEYLAAVVFAAGGVVNALLAPHRFSTAVLFCLAVTSAGLGVAGRSAAAHPTIATVLAVAALLLALALGLLLLADGVLLVRRYGPQAALLATGAAGCAVLAVLGLDAVFHAVGGEAFGALVVAVNAAAGYLTLLFLVFAGYVFVRGRNTPLPETTHVVVLGAGLDGDRPGPLLTGRLERALAIDAARAPDTPRVVFVVSGGQGNDEVRSEADAMADYLRGRGVPADRIVREDRSVNTGQNLRFSAALVGGTTPGHRATVVTSGFHVYRTTLLARRVGVPVHVVGAPTSPAYWLAATLREFAAILWLDRLPLFGLSLLLAVPVATAVFEH</sequence>
<dbReference type="InterPro" id="IPR014729">
    <property type="entry name" value="Rossmann-like_a/b/a_fold"/>
</dbReference>
<dbReference type="Gene3D" id="3.40.50.620">
    <property type="entry name" value="HUPs"/>
    <property type="match status" value="1"/>
</dbReference>
<keyword evidence="2" id="KW-0472">Membrane</keyword>
<protein>
    <recommendedName>
        <fullName evidence="3">DUF218 domain-containing protein</fullName>
    </recommendedName>
</protein>
<feature type="transmembrane region" description="Helical" evidence="2">
    <location>
        <begin position="63"/>
        <end position="80"/>
    </location>
</feature>
<evidence type="ECO:0000313" key="5">
    <source>
        <dbReference type="Proteomes" id="UP000195105"/>
    </source>
</evidence>
<dbReference type="GO" id="GO:0005886">
    <property type="term" value="C:plasma membrane"/>
    <property type="evidence" value="ECO:0007669"/>
    <property type="project" value="TreeGrafter"/>
</dbReference>
<dbReference type="PANTHER" id="PTHR30336:SF4">
    <property type="entry name" value="ENVELOPE BIOGENESIS FACTOR ELYC"/>
    <property type="match status" value="1"/>
</dbReference>
<proteinExistence type="predicted"/>
<evidence type="ECO:0000313" key="4">
    <source>
        <dbReference type="EMBL" id="OUC97755.1"/>
    </source>
</evidence>
<feature type="compositionally biased region" description="Gly residues" evidence="1">
    <location>
        <begin position="40"/>
        <end position="50"/>
    </location>
</feature>
<feature type="transmembrane region" description="Helical" evidence="2">
    <location>
        <begin position="87"/>
        <end position="106"/>
    </location>
</feature>
<dbReference type="InterPro" id="IPR003848">
    <property type="entry name" value="DUF218"/>
</dbReference>